<dbReference type="Pfam" id="PF02793">
    <property type="entry name" value="HRM"/>
    <property type="match status" value="1"/>
</dbReference>
<dbReference type="InterPro" id="IPR017983">
    <property type="entry name" value="GPCR_2_secretin-like_CS"/>
</dbReference>
<proteinExistence type="predicted"/>
<organism evidence="2 3">
    <name type="scientific">Rhynchophorus ferrugineus</name>
    <name type="common">Red palm weevil</name>
    <name type="synonym">Curculio ferrugineus</name>
    <dbReference type="NCBI Taxonomy" id="354439"/>
    <lineage>
        <taxon>Eukaryota</taxon>
        <taxon>Metazoa</taxon>
        <taxon>Ecdysozoa</taxon>
        <taxon>Arthropoda</taxon>
        <taxon>Hexapoda</taxon>
        <taxon>Insecta</taxon>
        <taxon>Pterygota</taxon>
        <taxon>Neoptera</taxon>
        <taxon>Endopterygota</taxon>
        <taxon>Coleoptera</taxon>
        <taxon>Polyphaga</taxon>
        <taxon>Cucujiformia</taxon>
        <taxon>Curculionidae</taxon>
        <taxon>Dryophthorinae</taxon>
        <taxon>Rhynchophorus</taxon>
    </lineage>
</organism>
<gene>
    <name evidence="2" type="ORF">GWI33_000120</name>
</gene>
<keyword evidence="3" id="KW-1185">Reference proteome</keyword>
<evidence type="ECO:0000259" key="1">
    <source>
        <dbReference type="PROSITE" id="PS50227"/>
    </source>
</evidence>
<sequence>MSEEDNGGIDPNIIIEKRKLECYQNATDTSNKEGLFCPTWFDGWSCWPETPAGQIANQSCPSFVAGFEPNSKLNQHR</sequence>
<dbReference type="EMBL" id="JAACXV010000001">
    <property type="protein sequence ID" value="KAF7288066.1"/>
    <property type="molecule type" value="Genomic_DNA"/>
</dbReference>
<protein>
    <recommendedName>
        <fullName evidence="1">G-protein coupled receptors family 2 profile 1 domain-containing protein</fullName>
    </recommendedName>
</protein>
<dbReference type="InterPro" id="IPR001879">
    <property type="entry name" value="GPCR_2_extracellular_dom"/>
</dbReference>
<evidence type="ECO:0000313" key="2">
    <source>
        <dbReference type="EMBL" id="KAF7288066.1"/>
    </source>
</evidence>
<reference evidence="2" key="1">
    <citation type="submission" date="2020-08" db="EMBL/GenBank/DDBJ databases">
        <title>Genome sequencing and assembly of the red palm weevil Rhynchophorus ferrugineus.</title>
        <authorList>
            <person name="Dias G.B."/>
            <person name="Bergman C.M."/>
            <person name="Manee M."/>
        </authorList>
    </citation>
    <scope>NUCLEOTIDE SEQUENCE</scope>
    <source>
        <strain evidence="2">AA-2017</strain>
        <tissue evidence="2">Whole larva</tissue>
    </source>
</reference>
<name>A0A834IXI6_RHYFE</name>
<dbReference type="OrthoDB" id="6717257at2759"/>
<dbReference type="GO" id="GO:0004930">
    <property type="term" value="F:G protein-coupled receptor activity"/>
    <property type="evidence" value="ECO:0007669"/>
    <property type="project" value="InterPro"/>
</dbReference>
<dbReference type="PROSITE" id="PS50227">
    <property type="entry name" value="G_PROTEIN_RECEP_F2_3"/>
    <property type="match status" value="1"/>
</dbReference>
<accession>A0A834IXI6</accession>
<feature type="domain" description="G-protein coupled receptors family 2 profile 1" evidence="1">
    <location>
        <begin position="21"/>
        <end position="77"/>
    </location>
</feature>
<dbReference type="AlphaFoldDB" id="A0A834IXI6"/>
<evidence type="ECO:0000313" key="3">
    <source>
        <dbReference type="Proteomes" id="UP000625711"/>
    </source>
</evidence>
<comment type="caution">
    <text evidence="2">The sequence shown here is derived from an EMBL/GenBank/DDBJ whole genome shotgun (WGS) entry which is preliminary data.</text>
</comment>
<dbReference type="Gene3D" id="4.10.1240.10">
    <property type="entry name" value="GPCR, family 2, extracellular hormone receptor domain"/>
    <property type="match status" value="1"/>
</dbReference>
<dbReference type="InterPro" id="IPR036445">
    <property type="entry name" value="GPCR_2_extracell_dom_sf"/>
</dbReference>
<dbReference type="Proteomes" id="UP000625711">
    <property type="component" value="Unassembled WGS sequence"/>
</dbReference>
<dbReference type="GO" id="GO:0016020">
    <property type="term" value="C:membrane"/>
    <property type="evidence" value="ECO:0007669"/>
    <property type="project" value="InterPro"/>
</dbReference>
<dbReference type="PROSITE" id="PS00649">
    <property type="entry name" value="G_PROTEIN_RECEP_F2_1"/>
    <property type="match status" value="1"/>
</dbReference>
<dbReference type="SUPFAM" id="SSF111418">
    <property type="entry name" value="Hormone receptor domain"/>
    <property type="match status" value="1"/>
</dbReference>